<dbReference type="OrthoDB" id="2867593at2"/>
<sequence length="136" mass="16853">MRSSNPPKDFHLNTSFLMWLNQQEDKQKNEEWMLDVFLFFLTKFSRHESIRLDHHDFLHQRFWKGMEDVLEYQLMSRRKKPKDIVLYQFIENVALTENWIRKENNHAVMNEQGRQFLALTRKNQWNRILAYIWPDP</sequence>
<evidence type="ECO:0000313" key="1">
    <source>
        <dbReference type="EMBL" id="SFP26344.1"/>
    </source>
</evidence>
<dbReference type="AlphaFoldDB" id="A0A1I5NX31"/>
<dbReference type="EMBL" id="FOXD01000003">
    <property type="protein sequence ID" value="SFP26344.1"/>
    <property type="molecule type" value="Genomic_DNA"/>
</dbReference>
<keyword evidence="2" id="KW-1185">Reference proteome</keyword>
<dbReference type="Proteomes" id="UP000198892">
    <property type="component" value="Unassembled WGS sequence"/>
</dbReference>
<gene>
    <name evidence="1" type="ORF">SAMN05518683_103312</name>
</gene>
<organism evidence="1 2">
    <name type="scientific">Salibacterium halotolerans</name>
    <dbReference type="NCBI Taxonomy" id="1884432"/>
    <lineage>
        <taxon>Bacteria</taxon>
        <taxon>Bacillati</taxon>
        <taxon>Bacillota</taxon>
        <taxon>Bacilli</taxon>
        <taxon>Bacillales</taxon>
        <taxon>Bacillaceae</taxon>
    </lineage>
</organism>
<dbReference type="RefSeq" id="WP_093335516.1">
    <property type="nucleotide sequence ID" value="NZ_FOXD01000003.1"/>
</dbReference>
<reference evidence="2" key="1">
    <citation type="submission" date="2016-10" db="EMBL/GenBank/DDBJ databases">
        <authorList>
            <person name="Varghese N."/>
            <person name="Submissions S."/>
        </authorList>
    </citation>
    <scope>NUCLEOTIDE SEQUENCE [LARGE SCALE GENOMIC DNA]</scope>
    <source>
        <strain evidence="2">S7</strain>
    </source>
</reference>
<protein>
    <submittedName>
        <fullName evidence="1">Uncharacterized protein</fullName>
    </submittedName>
</protein>
<accession>A0A1I5NX31</accession>
<evidence type="ECO:0000313" key="2">
    <source>
        <dbReference type="Proteomes" id="UP000198892"/>
    </source>
</evidence>
<proteinExistence type="predicted"/>
<name>A0A1I5NX31_9BACI</name>